<dbReference type="SUPFAM" id="SSF57667">
    <property type="entry name" value="beta-beta-alpha zinc fingers"/>
    <property type="match status" value="1"/>
</dbReference>
<evidence type="ECO:0000259" key="2">
    <source>
        <dbReference type="PROSITE" id="PS50157"/>
    </source>
</evidence>
<dbReference type="EMBL" id="WNYA01000006">
    <property type="protein sequence ID" value="KAG8567472.1"/>
    <property type="molecule type" value="Genomic_DNA"/>
</dbReference>
<evidence type="ECO:0000313" key="4">
    <source>
        <dbReference type="Proteomes" id="UP000824782"/>
    </source>
</evidence>
<gene>
    <name evidence="3" type="ORF">GDO81_013643</name>
</gene>
<dbReference type="Gene3D" id="3.30.160.60">
    <property type="entry name" value="Classic Zinc Finger"/>
    <property type="match status" value="1"/>
</dbReference>
<feature type="domain" description="C2H2-type" evidence="2">
    <location>
        <begin position="19"/>
        <end position="46"/>
    </location>
</feature>
<keyword evidence="1" id="KW-0479">Metal-binding</keyword>
<keyword evidence="4" id="KW-1185">Reference proteome</keyword>
<dbReference type="PROSITE" id="PS50157">
    <property type="entry name" value="ZINC_FINGER_C2H2_2"/>
    <property type="match status" value="1"/>
</dbReference>
<dbReference type="GO" id="GO:0008270">
    <property type="term" value="F:zinc ion binding"/>
    <property type="evidence" value="ECO:0007669"/>
    <property type="project" value="UniProtKB-KW"/>
</dbReference>
<keyword evidence="1" id="KW-0862">Zinc</keyword>
<dbReference type="PROSITE" id="PS00028">
    <property type="entry name" value="ZINC_FINGER_C2H2_1"/>
    <property type="match status" value="1"/>
</dbReference>
<proteinExistence type="predicted"/>
<dbReference type="Proteomes" id="UP000824782">
    <property type="component" value="Unassembled WGS sequence"/>
</dbReference>
<comment type="caution">
    <text evidence="3">The sequence shown here is derived from an EMBL/GenBank/DDBJ whole genome shotgun (WGS) entry which is preliminary data.</text>
</comment>
<accession>A0AAV7B226</accession>
<dbReference type="InterPro" id="IPR013087">
    <property type="entry name" value="Znf_C2H2_type"/>
</dbReference>
<reference evidence="3" key="1">
    <citation type="thesis" date="2020" institute="ProQuest LLC" country="789 East Eisenhower Parkway, Ann Arbor, MI, USA">
        <title>Comparative Genomics and Chromosome Evolution.</title>
        <authorList>
            <person name="Mudd A.B."/>
        </authorList>
    </citation>
    <scope>NUCLEOTIDE SEQUENCE</scope>
    <source>
        <strain evidence="3">237g6f4</strain>
        <tissue evidence="3">Blood</tissue>
    </source>
</reference>
<keyword evidence="1" id="KW-0863">Zinc-finger</keyword>
<protein>
    <recommendedName>
        <fullName evidence="2">C2H2-type domain-containing protein</fullName>
    </recommendedName>
</protein>
<organism evidence="3 4">
    <name type="scientific">Engystomops pustulosus</name>
    <name type="common">Tungara frog</name>
    <name type="synonym">Physalaemus pustulosus</name>
    <dbReference type="NCBI Taxonomy" id="76066"/>
    <lineage>
        <taxon>Eukaryota</taxon>
        <taxon>Metazoa</taxon>
        <taxon>Chordata</taxon>
        <taxon>Craniata</taxon>
        <taxon>Vertebrata</taxon>
        <taxon>Euteleostomi</taxon>
        <taxon>Amphibia</taxon>
        <taxon>Batrachia</taxon>
        <taxon>Anura</taxon>
        <taxon>Neobatrachia</taxon>
        <taxon>Hyloidea</taxon>
        <taxon>Leptodactylidae</taxon>
        <taxon>Leiuperinae</taxon>
        <taxon>Engystomops</taxon>
    </lineage>
</organism>
<evidence type="ECO:0000313" key="3">
    <source>
        <dbReference type="EMBL" id="KAG8567472.1"/>
    </source>
</evidence>
<evidence type="ECO:0000256" key="1">
    <source>
        <dbReference type="PROSITE-ProRule" id="PRU00042"/>
    </source>
</evidence>
<name>A0AAV7B226_ENGPU</name>
<dbReference type="InterPro" id="IPR036236">
    <property type="entry name" value="Znf_C2H2_sf"/>
</dbReference>
<dbReference type="AlphaFoldDB" id="A0AAV7B226"/>
<sequence>MILRGIHIRKQHFQTEKELKCRFCPATFNERFVLRQHQKVHQKERTAKSVSKVKKKVIMQNNLLESERSLVPQEEVFAWQVVPAEQEAEIHLLISGSEEIDAMSEYQVIPVQTEDGSIIGIQVAGLPEVQQVDAGAVHTQAI</sequence>